<evidence type="ECO:0000259" key="12">
    <source>
        <dbReference type="PROSITE" id="PS50102"/>
    </source>
</evidence>
<dbReference type="FunFam" id="3.30.70.330:FF:000607">
    <property type="entry name" value="Eukaryotic translation initiation factor 3 subunit B"/>
    <property type="match status" value="1"/>
</dbReference>
<evidence type="ECO:0000256" key="8">
    <source>
        <dbReference type="ARBA" id="ARBA00047068"/>
    </source>
</evidence>
<dbReference type="InterPro" id="IPR013979">
    <property type="entry name" value="TIF_beta_prop-like"/>
</dbReference>
<evidence type="ECO:0000313" key="13">
    <source>
        <dbReference type="EMBL" id="TRY62660.1"/>
    </source>
</evidence>
<accession>A0A553NB48</accession>
<evidence type="ECO:0000256" key="7">
    <source>
        <dbReference type="ARBA" id="ARBA00022917"/>
    </source>
</evidence>
<dbReference type="PANTHER" id="PTHR14068">
    <property type="entry name" value="EUKARYOTIC TRANSLATION INITIATION FACTOR 3 EIF3 -RELATED"/>
    <property type="match status" value="1"/>
</dbReference>
<dbReference type="GO" id="GO:0001732">
    <property type="term" value="P:formation of cytoplasmic translation initiation complex"/>
    <property type="evidence" value="ECO:0007669"/>
    <property type="project" value="UniProtKB-UniRule"/>
</dbReference>
<reference evidence="13 14" key="1">
    <citation type="journal article" date="2018" name="Nat. Ecol. Evol.">
        <title>Genomic signatures of mitonuclear coevolution across populations of Tigriopus californicus.</title>
        <authorList>
            <person name="Barreto F.S."/>
            <person name="Watson E.T."/>
            <person name="Lima T.G."/>
            <person name="Willett C.S."/>
            <person name="Edmands S."/>
            <person name="Li W."/>
            <person name="Burton R.S."/>
        </authorList>
    </citation>
    <scope>NUCLEOTIDE SEQUENCE [LARGE SCALE GENOMIC DNA]</scope>
    <source>
        <strain evidence="13 14">San Diego</strain>
    </source>
</reference>
<comment type="caution">
    <text evidence="13">The sequence shown here is derived from an EMBL/GenBank/DDBJ whole genome shotgun (WGS) entry which is preliminary data.</text>
</comment>
<gene>
    <name evidence="13" type="ORF">TCAL_03606</name>
</gene>
<comment type="function">
    <text evidence="10">Component of the eukaryotic translation initiation factor 3 (eIF-3) complex, which is involved in protein synthesis and, together with other initiation factors, stimulates binding of mRNA and methionyl-tRNAi to the 40S ribosome.</text>
</comment>
<keyword evidence="2 9" id="KW-0963">Cytoplasm</keyword>
<evidence type="ECO:0000256" key="4">
    <source>
        <dbReference type="ARBA" id="ARBA00022574"/>
    </source>
</evidence>
<comment type="function">
    <text evidence="9">RNA-binding component of the eukaryotic translation initiation factor 3 (eIF-3) complex, which is involved in protein synthesis of a specialized repertoire of mRNAs and, together with other initiation factors, stimulates binding of mRNA and methionyl-tRNAi to the 40S ribosome. The eIF-3 complex specifically targets and initiates translation of a subset of mRNAs involved in cell proliferation.</text>
</comment>
<comment type="subunit">
    <text evidence="8">Component of the eukaryotic translation initiation factor 3 (eIF-3) complex. The eIF-3 complex interacts with pix. Interacts with mxt.</text>
</comment>
<sequence length="707" mass="81934">MSRHMSENDYEDDPEGRDPRDEVDDEEEDEDYEEEPDFSDDPDFVDEIDDAALMGDILARRPKESDGVDSVVVVDGTPVVGPDRLDKLKKIVSKVFGQVGDIVNEHHPVEANGTSKGYVFLEYANHATALEAVRSLNNYRLDKQHKFTVNLFSDFDKYMSIPDEWEPPKEEAYKDQGNLKSWLLNTDAYDQFSIIYEGGEKVAIHQNAKPDPVQLELRPRWTETYLKWSPSGTFLVTLHSPGIAIWGGQDFRKLQRLSHPGVQYVDFSPCERYVVTFAPQAPISDEPTAVIFWEARSGLKKRAFNADGPPVWPLFKWSHDDKYFARMTDESTLSIYETPSFGMLDKKSIKVAGMQDFSWAPTENILAYWVAEDKDVPARVTLIEIPSRNEVRVKNLFNVADCKMHWQKSGDYLCVKVDRYSKLRRERDDGPKYAGLYYNFEIFHMREKQIPVDSVEIKENVQAFAWEPIGHKFAIIHGEGQSLNVSFYGVKTGHTPALLKKYERKTANCLFWSPCGQFIILAGLRNMSGVLEFVDTSDFTTMNTGEHFMCTDVEWDPTGRYVMTGVSWWGHKVDNAYWLWSFQGKILKRCQLDKFCQFLWRPRPPTLLTKKDVKEIKKNFKKYTVDFEAQDMMRSSKASKELIDKRRAKYDEYKAYRAKKLEQFQAYRDMRIQLRNGMDTDTLEVKNAVMEEEVVEFLVKEEVTIVD</sequence>
<dbReference type="GO" id="GO:0003743">
    <property type="term" value="F:translation initiation factor activity"/>
    <property type="evidence" value="ECO:0007669"/>
    <property type="project" value="UniProtKB-UniRule"/>
</dbReference>
<protein>
    <recommendedName>
        <fullName evidence="9 10">Eukaryotic translation initiation factor 3 subunit B</fullName>
        <shortName evidence="9 10">eIF3b</shortName>
    </recommendedName>
    <alternativeName>
        <fullName evidence="9">Eukaryotic translation initiation factor 3 subunit 9</fullName>
    </alternativeName>
</protein>
<dbReference type="InterPro" id="IPR000504">
    <property type="entry name" value="RRM_dom"/>
</dbReference>
<comment type="subcellular location">
    <subcellularLocation>
        <location evidence="1 9 10">Cytoplasm</location>
    </subcellularLocation>
</comment>
<name>A0A553NB48_TIGCA</name>
<keyword evidence="5" id="KW-0677">Repeat</keyword>
<dbReference type="Proteomes" id="UP000318571">
    <property type="component" value="Chromosome 10"/>
</dbReference>
<dbReference type="InterPro" id="IPR035979">
    <property type="entry name" value="RBD_domain_sf"/>
</dbReference>
<keyword evidence="3 9" id="KW-0396">Initiation factor</keyword>
<dbReference type="OrthoDB" id="10250414at2759"/>
<keyword evidence="7 9" id="KW-0648">Protein biosynthesis</keyword>
<keyword evidence="14" id="KW-1185">Reference proteome</keyword>
<dbReference type="GO" id="GO:0003723">
    <property type="term" value="F:RNA binding"/>
    <property type="evidence" value="ECO:0007669"/>
    <property type="project" value="UniProtKB-UniRule"/>
</dbReference>
<evidence type="ECO:0000256" key="9">
    <source>
        <dbReference type="HAMAP-Rule" id="MF_03001"/>
    </source>
</evidence>
<keyword evidence="6 9" id="KW-0694">RNA-binding</keyword>
<dbReference type="SUPFAM" id="SSF69322">
    <property type="entry name" value="Tricorn protease domain 2"/>
    <property type="match status" value="1"/>
</dbReference>
<keyword evidence="4" id="KW-0853">WD repeat</keyword>
<dbReference type="GO" id="GO:0016282">
    <property type="term" value="C:eukaryotic 43S preinitiation complex"/>
    <property type="evidence" value="ECO:0007669"/>
    <property type="project" value="UniProtKB-UniRule"/>
</dbReference>
<evidence type="ECO:0000256" key="1">
    <source>
        <dbReference type="ARBA" id="ARBA00004496"/>
    </source>
</evidence>
<dbReference type="Pfam" id="PF08662">
    <property type="entry name" value="eIF2A"/>
    <property type="match status" value="1"/>
</dbReference>
<dbReference type="Pfam" id="PF00076">
    <property type="entry name" value="RRM_1"/>
    <property type="match status" value="1"/>
</dbReference>
<feature type="compositionally biased region" description="Acidic residues" evidence="11">
    <location>
        <begin position="8"/>
        <end position="45"/>
    </location>
</feature>
<dbReference type="OMA" id="LWGGPQF"/>
<evidence type="ECO:0000256" key="3">
    <source>
        <dbReference type="ARBA" id="ARBA00022540"/>
    </source>
</evidence>
<dbReference type="Gene3D" id="2.130.10.10">
    <property type="entry name" value="YVTN repeat-like/Quinoprotein amine dehydrogenase"/>
    <property type="match status" value="2"/>
</dbReference>
<evidence type="ECO:0000313" key="14">
    <source>
        <dbReference type="Proteomes" id="UP000318571"/>
    </source>
</evidence>
<dbReference type="InterPro" id="IPR012677">
    <property type="entry name" value="Nucleotide-bd_a/b_plait_sf"/>
</dbReference>
<evidence type="ECO:0000256" key="10">
    <source>
        <dbReference type="PIRNR" id="PIRNR036424"/>
    </source>
</evidence>
<evidence type="ECO:0000256" key="6">
    <source>
        <dbReference type="ARBA" id="ARBA00022884"/>
    </source>
</evidence>
<dbReference type="InterPro" id="IPR011400">
    <property type="entry name" value="EIF3B"/>
</dbReference>
<dbReference type="GO" id="GO:0033290">
    <property type="term" value="C:eukaryotic 48S preinitiation complex"/>
    <property type="evidence" value="ECO:0007669"/>
    <property type="project" value="UniProtKB-UniRule"/>
</dbReference>
<dbReference type="SMART" id="SM00360">
    <property type="entry name" value="RRM"/>
    <property type="match status" value="1"/>
</dbReference>
<dbReference type="Gene3D" id="3.30.70.330">
    <property type="match status" value="1"/>
</dbReference>
<dbReference type="PIRSF" id="PIRSF036424">
    <property type="entry name" value="eIF3b"/>
    <property type="match status" value="1"/>
</dbReference>
<dbReference type="FunFam" id="2.130.10.10:FF:001060">
    <property type="entry name" value="Eukaryotic translation initiation factor 3 subunit B"/>
    <property type="match status" value="1"/>
</dbReference>
<evidence type="ECO:0000256" key="11">
    <source>
        <dbReference type="SAM" id="MobiDB-lite"/>
    </source>
</evidence>
<feature type="domain" description="RRM" evidence="12">
    <location>
        <begin position="70"/>
        <end position="154"/>
    </location>
</feature>
<proteinExistence type="inferred from homology"/>
<evidence type="ECO:0000256" key="2">
    <source>
        <dbReference type="ARBA" id="ARBA00022490"/>
    </source>
</evidence>
<dbReference type="AlphaFoldDB" id="A0A553NB48"/>
<dbReference type="PROSITE" id="PS50102">
    <property type="entry name" value="RRM"/>
    <property type="match status" value="1"/>
</dbReference>
<dbReference type="GO" id="GO:0031369">
    <property type="term" value="F:translation initiation factor binding"/>
    <property type="evidence" value="ECO:0007669"/>
    <property type="project" value="InterPro"/>
</dbReference>
<dbReference type="InterPro" id="IPR034363">
    <property type="entry name" value="eIF3B_RRM"/>
</dbReference>
<evidence type="ECO:0000256" key="5">
    <source>
        <dbReference type="ARBA" id="ARBA00022737"/>
    </source>
</evidence>
<dbReference type="EMBL" id="VCGU01000458">
    <property type="protein sequence ID" value="TRY62660.1"/>
    <property type="molecule type" value="Genomic_DNA"/>
</dbReference>
<dbReference type="PANTHER" id="PTHR14068:SF0">
    <property type="entry name" value="EUKARYOTIC TRANSLATION INITIATION FACTOR 3 SUBUNIT B"/>
    <property type="match status" value="1"/>
</dbReference>
<dbReference type="GO" id="GO:0005852">
    <property type="term" value="C:eukaryotic translation initiation factor 3 complex"/>
    <property type="evidence" value="ECO:0007669"/>
    <property type="project" value="UniProtKB-UniRule"/>
</dbReference>
<organism evidence="13 14">
    <name type="scientific">Tigriopus californicus</name>
    <name type="common">Marine copepod</name>
    <dbReference type="NCBI Taxonomy" id="6832"/>
    <lineage>
        <taxon>Eukaryota</taxon>
        <taxon>Metazoa</taxon>
        <taxon>Ecdysozoa</taxon>
        <taxon>Arthropoda</taxon>
        <taxon>Crustacea</taxon>
        <taxon>Multicrustacea</taxon>
        <taxon>Hexanauplia</taxon>
        <taxon>Copepoda</taxon>
        <taxon>Harpacticoida</taxon>
        <taxon>Harpacticidae</taxon>
        <taxon>Tigriopus</taxon>
    </lineage>
</organism>
<feature type="region of interest" description="Disordered" evidence="11">
    <location>
        <begin position="1"/>
        <end position="45"/>
    </location>
</feature>
<dbReference type="SUPFAM" id="SSF54928">
    <property type="entry name" value="RNA-binding domain, RBD"/>
    <property type="match status" value="1"/>
</dbReference>
<dbReference type="CDD" id="cd12278">
    <property type="entry name" value="RRM_eIF3B"/>
    <property type="match status" value="1"/>
</dbReference>
<dbReference type="HAMAP" id="MF_03001">
    <property type="entry name" value="eIF3b"/>
    <property type="match status" value="1"/>
</dbReference>
<dbReference type="STRING" id="6832.A0A553NB48"/>
<comment type="similarity">
    <text evidence="9 10">Belongs to the eIF-3 subunit B family.</text>
</comment>
<dbReference type="InterPro" id="IPR015943">
    <property type="entry name" value="WD40/YVTN_repeat-like_dom_sf"/>
</dbReference>